<gene>
    <name evidence="5" type="ORF">TALK_09000</name>
</gene>
<proteinExistence type="inferred from homology"/>
<dbReference type="Pfam" id="PF20257">
    <property type="entry name" value="SAM_HAT_C"/>
    <property type="match status" value="1"/>
</dbReference>
<dbReference type="InterPro" id="IPR023227">
    <property type="entry name" value="SAM_OH_AdoTrfase_C_sf"/>
</dbReference>
<comment type="similarity">
    <text evidence="2">Belongs to the SAM hydrolase / SAM-dependent halogenase family.</text>
</comment>
<dbReference type="SUPFAM" id="SSF101852">
    <property type="entry name" value="Bacterial fluorinating enzyme, C-terminal domain"/>
    <property type="match status" value="1"/>
</dbReference>
<dbReference type="STRING" id="1293890.TALK_09000"/>
<evidence type="ECO:0000256" key="1">
    <source>
        <dbReference type="ARBA" id="ARBA00022691"/>
    </source>
</evidence>
<keyword evidence="1" id="KW-0949">S-adenosyl-L-methionine</keyword>
<evidence type="ECO:0000259" key="4">
    <source>
        <dbReference type="Pfam" id="PF20257"/>
    </source>
</evidence>
<dbReference type="Proteomes" id="UP000193396">
    <property type="component" value="Unassembled WGS sequence"/>
</dbReference>
<evidence type="ECO:0008006" key="7">
    <source>
        <dbReference type="Google" id="ProtNLM"/>
    </source>
</evidence>
<feature type="domain" description="S-adenosyl-l-methionine hydroxide adenosyltransferase C-terminal" evidence="4">
    <location>
        <begin position="162"/>
        <end position="242"/>
    </location>
</feature>
<evidence type="ECO:0000313" key="6">
    <source>
        <dbReference type="Proteomes" id="UP000193396"/>
    </source>
</evidence>
<evidence type="ECO:0000259" key="3">
    <source>
        <dbReference type="Pfam" id="PF01887"/>
    </source>
</evidence>
<dbReference type="Pfam" id="PF01887">
    <property type="entry name" value="SAM_HAT_N"/>
    <property type="match status" value="1"/>
</dbReference>
<sequence>MILIFSDFGVTGPYSGAMRAVVQRRSPDVMVCDLMVDAPDRNPRASAYLLAALSREFQPGDVVLGVVDPGVGSQRRGIVVECDGVFYVGPDNGMFEILIRRAGSCRIQVIDWQPENTSASFHGRDIFAPVACMIANGEDVALRDLEADHRYVPPQSWPDDLAEIIYVDTYGNLMSGVRAPKGWQARNQIVLVNGKSLPAARTFSDVEMGQGFHYRNSIGLCEIAVNCGRADQAFGAEIGTAVFIRPEK</sequence>
<dbReference type="PANTHER" id="PTHR35092">
    <property type="entry name" value="CHLORINASE MJ1651"/>
    <property type="match status" value="1"/>
</dbReference>
<organism evidence="5 6">
    <name type="scientific">Thalassospira alkalitolerans</name>
    <dbReference type="NCBI Taxonomy" id="1293890"/>
    <lineage>
        <taxon>Bacteria</taxon>
        <taxon>Pseudomonadati</taxon>
        <taxon>Pseudomonadota</taxon>
        <taxon>Alphaproteobacteria</taxon>
        <taxon>Rhodospirillales</taxon>
        <taxon>Thalassospiraceae</taxon>
        <taxon>Thalassospira</taxon>
    </lineage>
</organism>
<dbReference type="InterPro" id="IPR046470">
    <property type="entry name" value="SAM_HAT_C"/>
</dbReference>
<dbReference type="Gene3D" id="2.40.30.90">
    <property type="entry name" value="Bacterial fluorinating enzyme like"/>
    <property type="match status" value="1"/>
</dbReference>
<dbReference type="SUPFAM" id="SSF102522">
    <property type="entry name" value="Bacterial fluorinating enzyme, N-terminal domain"/>
    <property type="match status" value="1"/>
</dbReference>
<dbReference type="OrthoDB" id="9792195at2"/>
<dbReference type="InterPro" id="IPR023228">
    <property type="entry name" value="SAM_OH_AdoTrfase_N_sf"/>
</dbReference>
<comment type="caution">
    <text evidence="5">The sequence shown here is derived from an EMBL/GenBank/DDBJ whole genome shotgun (WGS) entry which is preliminary data.</text>
</comment>
<dbReference type="InterPro" id="IPR046469">
    <property type="entry name" value="SAM_HAT_N"/>
</dbReference>
<dbReference type="PANTHER" id="PTHR35092:SF1">
    <property type="entry name" value="CHLORINASE MJ1651"/>
    <property type="match status" value="1"/>
</dbReference>
<name>A0A1Y2LE62_9PROT</name>
<dbReference type="RefSeq" id="WP_085618008.1">
    <property type="nucleotide sequence ID" value="NZ_JBLXHE010000030.1"/>
</dbReference>
<dbReference type="EMBL" id="JFKB01000005">
    <property type="protein sequence ID" value="OSQ48390.1"/>
    <property type="molecule type" value="Genomic_DNA"/>
</dbReference>
<dbReference type="PIRSF" id="PIRSF006779">
    <property type="entry name" value="UCP006779"/>
    <property type="match status" value="1"/>
</dbReference>
<accession>A0A1Y2LE62</accession>
<dbReference type="InterPro" id="IPR002747">
    <property type="entry name" value="SAM_OH_AdoTrfase"/>
</dbReference>
<protein>
    <recommendedName>
        <fullName evidence="7">SAM-dependent chlorinase/fluorinase</fullName>
    </recommendedName>
</protein>
<keyword evidence="6" id="KW-1185">Reference proteome</keyword>
<feature type="domain" description="S-adenosyl-l-methionine hydroxide adenosyltransferase N-terminal" evidence="3">
    <location>
        <begin position="2"/>
        <end position="140"/>
    </location>
</feature>
<dbReference type="AlphaFoldDB" id="A0A1Y2LE62"/>
<dbReference type="Gene3D" id="3.40.50.10790">
    <property type="entry name" value="S-adenosyl-l-methionine hydroxide adenosyltransferase, N-terminal"/>
    <property type="match status" value="1"/>
</dbReference>
<evidence type="ECO:0000256" key="2">
    <source>
        <dbReference type="ARBA" id="ARBA00024035"/>
    </source>
</evidence>
<reference evidence="5 6" key="1">
    <citation type="submission" date="2014-03" db="EMBL/GenBank/DDBJ databases">
        <title>The draft genome sequence of Thalassospira alkalitolerans JCM 18968.</title>
        <authorList>
            <person name="Lai Q."/>
            <person name="Shao Z."/>
        </authorList>
    </citation>
    <scope>NUCLEOTIDE SEQUENCE [LARGE SCALE GENOMIC DNA]</scope>
    <source>
        <strain evidence="5 6">JCM 18968</strain>
    </source>
</reference>
<evidence type="ECO:0000313" key="5">
    <source>
        <dbReference type="EMBL" id="OSQ48390.1"/>
    </source>
</evidence>